<dbReference type="RefSeq" id="WP_240535006.1">
    <property type="nucleotide sequence ID" value="NZ_NBYO01000001.1"/>
</dbReference>
<keyword evidence="1" id="KW-0813">Transport</keyword>
<evidence type="ECO:0000313" key="2">
    <source>
        <dbReference type="EMBL" id="OXT02801.1"/>
    </source>
</evidence>
<protein>
    <submittedName>
        <fullName evidence="2">Branched-chain amino acid ABC transporter substrate-binding protein</fullName>
    </submittedName>
</protein>
<dbReference type="CDD" id="cd06268">
    <property type="entry name" value="PBP1_ABC_transporter_LIVBP-like"/>
    <property type="match status" value="1"/>
</dbReference>
<comment type="caution">
    <text evidence="2">The sequence shown here is derived from an EMBL/GenBank/DDBJ whole genome shotgun (WGS) entry which is preliminary data.</text>
</comment>
<organism evidence="2 3">
    <name type="scientific">Notoacmeibacter marinus</name>
    <dbReference type="NCBI Taxonomy" id="1876515"/>
    <lineage>
        <taxon>Bacteria</taxon>
        <taxon>Pseudomonadati</taxon>
        <taxon>Pseudomonadota</taxon>
        <taxon>Alphaproteobacteria</taxon>
        <taxon>Hyphomicrobiales</taxon>
        <taxon>Notoacmeibacteraceae</taxon>
        <taxon>Notoacmeibacter</taxon>
    </lineage>
</organism>
<gene>
    <name evidence="2" type="ORF">B7H23_08045</name>
</gene>
<dbReference type="InterPro" id="IPR051010">
    <property type="entry name" value="BCAA_transport"/>
</dbReference>
<keyword evidence="1" id="KW-0029">Amino-acid transport</keyword>
<dbReference type="Gene3D" id="3.40.50.2300">
    <property type="match status" value="3"/>
</dbReference>
<dbReference type="AlphaFoldDB" id="A0A231V462"/>
<name>A0A231V462_9HYPH</name>
<evidence type="ECO:0000256" key="1">
    <source>
        <dbReference type="ARBA" id="ARBA00022970"/>
    </source>
</evidence>
<dbReference type="NCBIfam" id="TIGR03863">
    <property type="entry name" value="PQQ_ABC_bind"/>
    <property type="match status" value="1"/>
</dbReference>
<reference evidence="3" key="1">
    <citation type="journal article" date="2017" name="Int. J. Syst. Evol. Microbiol.">
        <title>Notoacmeibacter marinus gen. nov., sp. nov., isolated from the gut of a limpet and proposal of Notoacmeibacteraceae fam. nov. in the order Rhizobiales of the class Alphaproteobacteria.</title>
        <authorList>
            <person name="Huang Z."/>
            <person name="Guo F."/>
            <person name="Lai Q."/>
        </authorList>
    </citation>
    <scope>NUCLEOTIDE SEQUENCE [LARGE SCALE GENOMIC DNA]</scope>
    <source>
        <strain evidence="3">XMTR2A4</strain>
    </source>
</reference>
<dbReference type="EMBL" id="NBYO01000001">
    <property type="protein sequence ID" value="OXT02801.1"/>
    <property type="molecule type" value="Genomic_DNA"/>
</dbReference>
<dbReference type="SUPFAM" id="SSF53822">
    <property type="entry name" value="Periplasmic binding protein-like I"/>
    <property type="match status" value="1"/>
</dbReference>
<dbReference type="PANTHER" id="PTHR30483:SF6">
    <property type="entry name" value="PERIPLASMIC BINDING PROTEIN OF ABC TRANSPORTER FOR NATURAL AMINO ACIDS"/>
    <property type="match status" value="1"/>
</dbReference>
<dbReference type="GO" id="GO:0006865">
    <property type="term" value="P:amino acid transport"/>
    <property type="evidence" value="ECO:0007669"/>
    <property type="project" value="UniProtKB-KW"/>
</dbReference>
<dbReference type="InterPro" id="IPR028082">
    <property type="entry name" value="Peripla_BP_I"/>
</dbReference>
<accession>A0A231V462</accession>
<proteinExistence type="predicted"/>
<sequence length="400" mass="44193">MRRTGRALLAAMTGLMALLVLGHGASRAEGEMSILVGYLERHVPPPPVLSNLEETPDDLGLAGARLAIKDNATTGRFLNQSWTLSPSIVAPQNDFLQAARDLLDRTPYLVVKAPREDLLALADMPEARTAILVNASLPDNDLRGEACRPNLLHTIPSRAMLADALAQFATKKRWTDWVLISSKSEADMALADSFERAAAKFRLKLRERLSWSFEADMRRNAAAEVPLFLQDAPDHDMLVIADEAHDYGRYVLYNTWLPRPIGGSEGVVPSAWSASVEQHGAAQLQSRFADLTGRDMRSVDYAAWAAIRAVGEAVTRSQSAEGETVRAYMLSDEFELAGFKGRPLTFRRWNGQLRQPIPLTHPRALVAMAPLEGFLHRRNELDTLGLDQAESGCDAFEKER</sequence>
<evidence type="ECO:0000313" key="3">
    <source>
        <dbReference type="Proteomes" id="UP000215405"/>
    </source>
</evidence>
<keyword evidence="3" id="KW-1185">Reference proteome</keyword>
<dbReference type="InterPro" id="IPR022478">
    <property type="entry name" value="ABC_transptr_sub-bd_PQQ"/>
</dbReference>
<dbReference type="PANTHER" id="PTHR30483">
    <property type="entry name" value="LEUCINE-SPECIFIC-BINDING PROTEIN"/>
    <property type="match status" value="1"/>
</dbReference>
<dbReference type="Proteomes" id="UP000215405">
    <property type="component" value="Unassembled WGS sequence"/>
</dbReference>